<name>A0A9I9DJM3_CUCME</name>
<protein>
    <submittedName>
        <fullName evidence="1">Uncharacterized protein</fullName>
    </submittedName>
</protein>
<reference evidence="1" key="1">
    <citation type="submission" date="2023-03" db="UniProtKB">
        <authorList>
            <consortium name="EnsemblPlants"/>
        </authorList>
    </citation>
    <scope>IDENTIFICATION</scope>
</reference>
<sequence>MTMMSALGPGDYGLGVSTIYYDSRIGPSSSYMDVGLSTSYMYGHERDHGEHTNICNMKH</sequence>
<dbReference type="AlphaFoldDB" id="A0A9I9DJM3"/>
<proteinExistence type="predicted"/>
<dbReference type="EnsemblPlants" id="MELO3C019431.2.1">
    <property type="protein sequence ID" value="MELO3C019431.2.1"/>
    <property type="gene ID" value="MELO3C019431.2"/>
</dbReference>
<accession>A0A9I9DJM3</accession>
<dbReference type="Gramene" id="MELO3C019431.2.1">
    <property type="protein sequence ID" value="MELO3C019431.2.1"/>
    <property type="gene ID" value="MELO3C019431.2"/>
</dbReference>
<evidence type="ECO:0000313" key="1">
    <source>
        <dbReference type="EnsemblPlants" id="MELO3C019431.2.1"/>
    </source>
</evidence>
<organism evidence="1">
    <name type="scientific">Cucumis melo</name>
    <name type="common">Muskmelon</name>
    <dbReference type="NCBI Taxonomy" id="3656"/>
    <lineage>
        <taxon>Eukaryota</taxon>
        <taxon>Viridiplantae</taxon>
        <taxon>Streptophyta</taxon>
        <taxon>Embryophyta</taxon>
        <taxon>Tracheophyta</taxon>
        <taxon>Spermatophyta</taxon>
        <taxon>Magnoliopsida</taxon>
        <taxon>eudicotyledons</taxon>
        <taxon>Gunneridae</taxon>
        <taxon>Pentapetalae</taxon>
        <taxon>rosids</taxon>
        <taxon>fabids</taxon>
        <taxon>Cucurbitales</taxon>
        <taxon>Cucurbitaceae</taxon>
        <taxon>Benincaseae</taxon>
        <taxon>Cucumis</taxon>
    </lineage>
</organism>